<name>A0AAD7GBW6_MYCRO</name>
<dbReference type="EMBL" id="JARKIE010000144">
    <property type="protein sequence ID" value="KAJ7676308.1"/>
    <property type="molecule type" value="Genomic_DNA"/>
</dbReference>
<comment type="caution">
    <text evidence="2">The sequence shown here is derived from an EMBL/GenBank/DDBJ whole genome shotgun (WGS) entry which is preliminary data.</text>
</comment>
<dbReference type="AlphaFoldDB" id="A0AAD7GBW6"/>
<feature type="compositionally biased region" description="Polar residues" evidence="1">
    <location>
        <begin position="132"/>
        <end position="151"/>
    </location>
</feature>
<evidence type="ECO:0000256" key="1">
    <source>
        <dbReference type="SAM" id="MobiDB-lite"/>
    </source>
</evidence>
<keyword evidence="3" id="KW-1185">Reference proteome</keyword>
<accession>A0AAD7GBW6</accession>
<protein>
    <submittedName>
        <fullName evidence="2">Uncharacterized protein</fullName>
    </submittedName>
</protein>
<organism evidence="2 3">
    <name type="scientific">Mycena rosella</name>
    <name type="common">Pink bonnet</name>
    <name type="synonym">Agaricus rosellus</name>
    <dbReference type="NCBI Taxonomy" id="1033263"/>
    <lineage>
        <taxon>Eukaryota</taxon>
        <taxon>Fungi</taxon>
        <taxon>Dikarya</taxon>
        <taxon>Basidiomycota</taxon>
        <taxon>Agaricomycotina</taxon>
        <taxon>Agaricomycetes</taxon>
        <taxon>Agaricomycetidae</taxon>
        <taxon>Agaricales</taxon>
        <taxon>Marasmiineae</taxon>
        <taxon>Mycenaceae</taxon>
        <taxon>Mycena</taxon>
    </lineage>
</organism>
<evidence type="ECO:0000313" key="2">
    <source>
        <dbReference type="EMBL" id="KAJ7676308.1"/>
    </source>
</evidence>
<dbReference type="Proteomes" id="UP001221757">
    <property type="component" value="Unassembled WGS sequence"/>
</dbReference>
<evidence type="ECO:0000313" key="3">
    <source>
        <dbReference type="Proteomes" id="UP001221757"/>
    </source>
</evidence>
<reference evidence="2" key="1">
    <citation type="submission" date="2023-03" db="EMBL/GenBank/DDBJ databases">
        <title>Massive genome expansion in bonnet fungi (Mycena s.s.) driven by repeated elements and novel gene families across ecological guilds.</title>
        <authorList>
            <consortium name="Lawrence Berkeley National Laboratory"/>
            <person name="Harder C.B."/>
            <person name="Miyauchi S."/>
            <person name="Viragh M."/>
            <person name="Kuo A."/>
            <person name="Thoen E."/>
            <person name="Andreopoulos B."/>
            <person name="Lu D."/>
            <person name="Skrede I."/>
            <person name="Drula E."/>
            <person name="Henrissat B."/>
            <person name="Morin E."/>
            <person name="Kohler A."/>
            <person name="Barry K."/>
            <person name="LaButti K."/>
            <person name="Morin E."/>
            <person name="Salamov A."/>
            <person name="Lipzen A."/>
            <person name="Mereny Z."/>
            <person name="Hegedus B."/>
            <person name="Baldrian P."/>
            <person name="Stursova M."/>
            <person name="Weitz H."/>
            <person name="Taylor A."/>
            <person name="Grigoriev I.V."/>
            <person name="Nagy L.G."/>
            <person name="Martin F."/>
            <person name="Kauserud H."/>
        </authorList>
    </citation>
    <scope>NUCLEOTIDE SEQUENCE</scope>
    <source>
        <strain evidence="2">CBHHK067</strain>
    </source>
</reference>
<proteinExistence type="predicted"/>
<sequence length="200" mass="21972">MSWNGRSRLMNNTSQLIVPALESAPLYTQYPNLTARHSIESHRMVLLLWICHQQVCARYRALGLVDPSVDPLEKVNSRLGLAILNLDLPSIGNPFLELKVWMCSMQVGSMHTSTKGLAAVSSLLVPQQRSQTINNSATPSLNTTSSMSSAGSDDYRFTPDSVITPPPPTNIQLHQRSMDSGGSVVIENVSNSRRFHSTLV</sequence>
<gene>
    <name evidence="2" type="ORF">B0H17DRAFT_1140029</name>
</gene>
<feature type="region of interest" description="Disordered" evidence="1">
    <location>
        <begin position="132"/>
        <end position="153"/>
    </location>
</feature>